<proteinExistence type="predicted"/>
<dbReference type="InterPro" id="IPR044730">
    <property type="entry name" value="RNase_H-like_dom_plant"/>
</dbReference>
<dbReference type="SUPFAM" id="SSF53098">
    <property type="entry name" value="Ribonuclease H-like"/>
    <property type="match status" value="1"/>
</dbReference>
<dbReference type="AlphaFoldDB" id="A0A6A2X1Y4"/>
<organism evidence="2 3">
    <name type="scientific">Hibiscus syriacus</name>
    <name type="common">Rose of Sharon</name>
    <dbReference type="NCBI Taxonomy" id="106335"/>
    <lineage>
        <taxon>Eukaryota</taxon>
        <taxon>Viridiplantae</taxon>
        <taxon>Streptophyta</taxon>
        <taxon>Embryophyta</taxon>
        <taxon>Tracheophyta</taxon>
        <taxon>Spermatophyta</taxon>
        <taxon>Magnoliopsida</taxon>
        <taxon>eudicotyledons</taxon>
        <taxon>Gunneridae</taxon>
        <taxon>Pentapetalae</taxon>
        <taxon>rosids</taxon>
        <taxon>malvids</taxon>
        <taxon>Malvales</taxon>
        <taxon>Malvaceae</taxon>
        <taxon>Malvoideae</taxon>
        <taxon>Hibiscus</taxon>
    </lineage>
</organism>
<accession>A0A6A2X1Y4</accession>
<evidence type="ECO:0000313" key="2">
    <source>
        <dbReference type="EMBL" id="KAE8668538.1"/>
    </source>
</evidence>
<dbReference type="EMBL" id="VEPZ02001545">
    <property type="protein sequence ID" value="KAE8668538.1"/>
    <property type="molecule type" value="Genomic_DNA"/>
</dbReference>
<dbReference type="CDD" id="cd06222">
    <property type="entry name" value="RNase_H_like"/>
    <property type="match status" value="1"/>
</dbReference>
<reference evidence="2" key="1">
    <citation type="submission" date="2019-09" db="EMBL/GenBank/DDBJ databases">
        <title>Draft genome information of white flower Hibiscus syriacus.</title>
        <authorList>
            <person name="Kim Y.-M."/>
        </authorList>
    </citation>
    <scope>NUCLEOTIDE SEQUENCE [LARGE SCALE GENOMIC DNA]</scope>
    <source>
        <strain evidence="2">YM2019G1</strain>
    </source>
</reference>
<comment type="caution">
    <text evidence="2">The sequence shown here is derived from an EMBL/GenBank/DDBJ whole genome shotgun (WGS) entry which is preliminary data.</text>
</comment>
<dbReference type="InterPro" id="IPR012337">
    <property type="entry name" value="RNaseH-like_sf"/>
</dbReference>
<dbReference type="Pfam" id="PF13456">
    <property type="entry name" value="RVT_3"/>
    <property type="match status" value="1"/>
</dbReference>
<dbReference type="GO" id="GO:0004523">
    <property type="term" value="F:RNA-DNA hybrid ribonuclease activity"/>
    <property type="evidence" value="ECO:0007669"/>
    <property type="project" value="InterPro"/>
</dbReference>
<protein>
    <recommendedName>
        <fullName evidence="1">RNase H type-1 domain-containing protein</fullName>
    </recommendedName>
</protein>
<name>A0A6A2X1Y4_HIBSY</name>
<dbReference type="Gene3D" id="3.30.420.10">
    <property type="entry name" value="Ribonuclease H-like superfamily/Ribonuclease H"/>
    <property type="match status" value="1"/>
</dbReference>
<evidence type="ECO:0000313" key="3">
    <source>
        <dbReference type="Proteomes" id="UP000436088"/>
    </source>
</evidence>
<sequence>MERLSHSINYAMDVGLWEPIILSRGGPTLSHLFFADDLIILCKAAEHQATLVRVILDQFSRFSGHRVNSNKTKVFFSSNVEDESAEKLCSLLNCQRAMNLGNFLSLPLFHTRVMKSTFQFIIDKDRNKLTNWTVSNLPLVGRVTLAKATLMAIPNYFMQTVAIPKGVCDQIEQIAHQFIWGGTKENLKAALFNWKFCFQLITQGGHGIRPLQTQNEAFLTKLGYNLLMQPEALWVKVMLSNYKMNEMLLVQIKAKNGYFIWKPLSQVWDIGDIGDGRDIKFWFDNLVSGTKPLAEITNPTHITKANMVVRDLVLNNEDWNTSPLNQLLNEDIVKLLMAIPPLRDDMGTDQPVWRGSDNGICTVKAAFNELNSTQAWANSIKANQSTNHPSTSVHNRRQRWQPPRVGMVKLNTDGALDTKTGNARGGGVFRDKEGQWLGGFNRNIGRCSAFHVELWVLLDGLTLAWDRGIRDIKVELDNKEAVDILQDAHICTRSRP</sequence>
<gene>
    <name evidence="2" type="ORF">F3Y22_tig00112293pilonHSYRG00090</name>
</gene>
<dbReference type="PANTHER" id="PTHR33116">
    <property type="entry name" value="REVERSE TRANSCRIPTASE ZINC-BINDING DOMAIN-CONTAINING PROTEIN-RELATED-RELATED"/>
    <property type="match status" value="1"/>
</dbReference>
<keyword evidence="3" id="KW-1185">Reference proteome</keyword>
<dbReference type="GO" id="GO:0003676">
    <property type="term" value="F:nucleic acid binding"/>
    <property type="evidence" value="ECO:0007669"/>
    <property type="project" value="InterPro"/>
</dbReference>
<dbReference type="InterPro" id="IPR002156">
    <property type="entry name" value="RNaseH_domain"/>
</dbReference>
<dbReference type="InterPro" id="IPR036397">
    <property type="entry name" value="RNaseH_sf"/>
</dbReference>
<dbReference type="PANTHER" id="PTHR33116:SF86">
    <property type="entry name" value="REVERSE TRANSCRIPTASE DOMAIN-CONTAINING PROTEIN"/>
    <property type="match status" value="1"/>
</dbReference>
<feature type="domain" description="RNase H type-1" evidence="1">
    <location>
        <begin position="411"/>
        <end position="487"/>
    </location>
</feature>
<evidence type="ECO:0000259" key="1">
    <source>
        <dbReference type="Pfam" id="PF13456"/>
    </source>
</evidence>
<dbReference type="Proteomes" id="UP000436088">
    <property type="component" value="Unassembled WGS sequence"/>
</dbReference>